<gene>
    <name evidence="2" type="ORF">SAMN02927921_03085</name>
</gene>
<feature type="domain" description="Transposase DDE" evidence="1">
    <location>
        <begin position="71"/>
        <end position="357"/>
    </location>
</feature>
<proteinExistence type="predicted"/>
<dbReference type="AlphaFoldDB" id="A0A1K1R1U5"/>
<evidence type="ECO:0000259" key="1">
    <source>
        <dbReference type="Pfam" id="PF13701"/>
    </source>
</evidence>
<sequence length="365" mass="42074">MSGNFKPSLSQSPFLKVPSPDRVLGRLKELALPGTLFSTPRGQFQHHFAINEKLSDLNLSVLDRLFSLSKNKVDLDYDNTVCFTKKQDAECTYHKKLGYIPGVGLVGSKIVYVENRNGRSNAAILQEETLERMFGHLGSKGIKVNRFRADSASYTFKIIKVIEKHTDKFYIKARMSAGLASTIASIKQWKQIDKEKEDTFRGETFYVPFERAARDTKSKGELKAYRFIVTKEKRRDGQINAFTGEACNYSVIITNDEESQVDDTVYYYNQRGSIEKEFDVLKNDFGWGKLPFSVLEQNLVYLQITAICRNLYHYIIQAFSKKVKGLLPSFRIKKFIFRFIAVPAKWVYRSRQWHLKIYGDIALKI</sequence>
<protein>
    <submittedName>
        <fullName evidence="2">Transposase DDE domain-containing protein</fullName>
    </submittedName>
</protein>
<dbReference type="Pfam" id="PF13701">
    <property type="entry name" value="DDE_Tnp_1_4"/>
    <property type="match status" value="1"/>
</dbReference>
<organism evidence="2 3">
    <name type="scientific">Sinomicrobium oceani</name>
    <dbReference type="NCBI Taxonomy" id="1150368"/>
    <lineage>
        <taxon>Bacteria</taxon>
        <taxon>Pseudomonadati</taxon>
        <taxon>Bacteroidota</taxon>
        <taxon>Flavobacteriia</taxon>
        <taxon>Flavobacteriales</taxon>
        <taxon>Flavobacteriaceae</taxon>
        <taxon>Sinomicrobium</taxon>
    </lineage>
</organism>
<dbReference type="Proteomes" id="UP000182248">
    <property type="component" value="Unassembled WGS sequence"/>
</dbReference>
<keyword evidence="3" id="KW-1185">Reference proteome</keyword>
<dbReference type="STRING" id="1150368.SAMN02927921_03085"/>
<evidence type="ECO:0000313" key="3">
    <source>
        <dbReference type="Proteomes" id="UP000182248"/>
    </source>
</evidence>
<evidence type="ECO:0000313" key="2">
    <source>
        <dbReference type="EMBL" id="SFW66104.1"/>
    </source>
</evidence>
<dbReference type="NCBIfam" id="NF033539">
    <property type="entry name" value="transpos_IS1380"/>
    <property type="match status" value="1"/>
</dbReference>
<dbReference type="InterPro" id="IPR047960">
    <property type="entry name" value="Transpos_IS1380"/>
</dbReference>
<dbReference type="EMBL" id="FPJE01000018">
    <property type="protein sequence ID" value="SFW66104.1"/>
    <property type="molecule type" value="Genomic_DNA"/>
</dbReference>
<name>A0A1K1R1U5_9FLAO</name>
<dbReference type="InterPro" id="IPR025668">
    <property type="entry name" value="Tnp_DDE_dom"/>
</dbReference>
<reference evidence="2 3" key="1">
    <citation type="submission" date="2016-11" db="EMBL/GenBank/DDBJ databases">
        <authorList>
            <person name="Jaros S."/>
            <person name="Januszkiewicz K."/>
            <person name="Wedrychowicz H."/>
        </authorList>
    </citation>
    <scope>NUCLEOTIDE SEQUENCE [LARGE SCALE GENOMIC DNA]</scope>
    <source>
        <strain evidence="2 3">CGMCC 1.12145</strain>
    </source>
</reference>
<accession>A0A1K1R1U5</accession>